<dbReference type="OrthoDB" id="107110at2759"/>
<dbReference type="EMBL" id="LK056654">
    <property type="protein sequence ID" value="CDU22081.1"/>
    <property type="molecule type" value="Genomic_DNA"/>
</dbReference>
<feature type="compositionally biased region" description="Basic and acidic residues" evidence="1">
    <location>
        <begin position="652"/>
        <end position="669"/>
    </location>
</feature>
<feature type="compositionally biased region" description="Low complexity" evidence="1">
    <location>
        <begin position="125"/>
        <end position="139"/>
    </location>
</feature>
<name>A0A127Z7F7_9BASI</name>
<feature type="region of interest" description="Disordered" evidence="1">
    <location>
        <begin position="125"/>
        <end position="146"/>
    </location>
</feature>
<evidence type="ECO:0000313" key="2">
    <source>
        <dbReference type="EMBL" id="CDU22081.1"/>
    </source>
</evidence>
<accession>A0A127Z7F7</accession>
<reference evidence="2" key="1">
    <citation type="submission" date="2014-06" db="EMBL/GenBank/DDBJ databases">
        <authorList>
            <person name="Ju J."/>
            <person name="Zhang J."/>
        </authorList>
    </citation>
    <scope>NUCLEOTIDE SEQUENCE</scope>
    <source>
        <strain evidence="2">SscI8</strain>
    </source>
</reference>
<evidence type="ECO:0000256" key="1">
    <source>
        <dbReference type="SAM" id="MobiDB-lite"/>
    </source>
</evidence>
<protein>
    <submittedName>
        <fullName evidence="2">Uncharacterized protein</fullName>
    </submittedName>
</protein>
<gene>
    <name evidence="2" type="ORF">SPSC_00711</name>
</gene>
<sequence>MRQCKWNDQALPEEHKLTVQHKRLAAWVGGYCTALAEVISRLEELSGCFGPNGDCLHDDVKHCWQTVVYDLACRIYGGSDFIKDYAFQDRDQTLLQFCGKSSLHPLQSAQADVKIESCGDDACSSSSSSSQQSCAEPSSVTEEDPRFRTRLLRRVNWLAQSRMDADQSQGKDKRKDTPAATHDTPTQAPSTFTQPSQQINEPTEAAYKAAQKYIQPHLNELELTLPSNGRSSDVVDASLRLGDDEGKIVVPPFTLFPFDVHFTYRLEHEQLRERLQEGKLAFRDLVDMLTWFGARTSISRGKSSARTSQTAAGPDTLKSLLLASREFLQEHVSSYLRIVSEVSLTESYVTATPSEPPVSLAVASEFRGSDINAASGCQTRWSMAVSKLAEAHRSVGLLLGKEGEECIRLLISMAADLVAAERVQKVCANGQLAESDVKLFRAQCDPICLRDWLEKLFANGKHNWYQLHRDHHPQPDRDVLQWASDYYLNFTHFVKLGITVVPDQANPALLVEYWCRQAAIYGIVNQNNWGMLIPIYHSPSSAPGLSDAFDPNQLSYVAIQVKNCFSPVKATDRFGPSCFYSETSPTSADATADPNAARRLAEIETMATFSQRLPGNLFLICVSKKSKKSKEGKSTQQSSSKMGATQSSLSGVEHDEPMNDATRLSDDRDQRRIRPSNCFNLVVSGTSANVFRIIKWLDDDARKDLRLLLFAFDDDSMQRNWRTLTRKCTSGANGSITQEFDCVASALHGLG</sequence>
<feature type="compositionally biased region" description="Polar residues" evidence="1">
    <location>
        <begin position="183"/>
        <end position="198"/>
    </location>
</feature>
<dbReference type="AlphaFoldDB" id="A0A127Z7F7"/>
<organism evidence="2">
    <name type="scientific">Sporisorium scitamineum</name>
    <dbReference type="NCBI Taxonomy" id="49012"/>
    <lineage>
        <taxon>Eukaryota</taxon>
        <taxon>Fungi</taxon>
        <taxon>Dikarya</taxon>
        <taxon>Basidiomycota</taxon>
        <taxon>Ustilaginomycotina</taxon>
        <taxon>Ustilaginomycetes</taxon>
        <taxon>Ustilaginales</taxon>
        <taxon>Ustilaginaceae</taxon>
        <taxon>Sporisorium</taxon>
    </lineage>
</organism>
<feature type="region of interest" description="Disordered" evidence="1">
    <location>
        <begin position="629"/>
        <end position="669"/>
    </location>
</feature>
<feature type="region of interest" description="Disordered" evidence="1">
    <location>
        <begin position="162"/>
        <end position="198"/>
    </location>
</feature>
<feature type="compositionally biased region" description="Basic and acidic residues" evidence="1">
    <location>
        <begin position="163"/>
        <end position="177"/>
    </location>
</feature>
<proteinExistence type="predicted"/>